<evidence type="ECO:0000313" key="3">
    <source>
        <dbReference type="EMBL" id="MDB2001305.1"/>
    </source>
</evidence>
<gene>
    <name evidence="3" type="ORF">PM006_13935</name>
</gene>
<dbReference type="Proteomes" id="UP001300871">
    <property type="component" value="Unassembled WGS sequence"/>
</dbReference>
<dbReference type="InterPro" id="IPR018357">
    <property type="entry name" value="Hexapep_transf_CS"/>
</dbReference>
<dbReference type="GeneID" id="79396019"/>
<dbReference type="InterPro" id="IPR050179">
    <property type="entry name" value="Trans_hexapeptide_repeat"/>
</dbReference>
<dbReference type="EMBL" id="JAQLGM010000036">
    <property type="protein sequence ID" value="MDB2001305.1"/>
    <property type="molecule type" value="Genomic_DNA"/>
</dbReference>
<dbReference type="PANTHER" id="PTHR43300">
    <property type="entry name" value="ACETYLTRANSFERASE"/>
    <property type="match status" value="1"/>
</dbReference>
<name>A0AAW6AV72_CLOSY</name>
<accession>A0AAW6AV72</accession>
<dbReference type="Gene3D" id="2.160.10.10">
    <property type="entry name" value="Hexapeptide repeat proteins"/>
    <property type="match status" value="1"/>
</dbReference>
<comment type="caution">
    <text evidence="3">The sequence shown here is derived from an EMBL/GenBank/DDBJ whole genome shotgun (WGS) entry which is preliminary data.</text>
</comment>
<evidence type="ECO:0000313" key="4">
    <source>
        <dbReference type="Proteomes" id="UP001300871"/>
    </source>
</evidence>
<dbReference type="RefSeq" id="WP_150027225.1">
    <property type="nucleotide sequence ID" value="NZ_JANKAG010000002.1"/>
</dbReference>
<dbReference type="InterPro" id="IPR011004">
    <property type="entry name" value="Trimer_LpxA-like_sf"/>
</dbReference>
<dbReference type="AlphaFoldDB" id="A0AAW6AV72"/>
<dbReference type="PROSITE" id="PS00101">
    <property type="entry name" value="HEXAPEP_TRANSFERASES"/>
    <property type="match status" value="1"/>
</dbReference>
<reference evidence="3" key="1">
    <citation type="submission" date="2023-01" db="EMBL/GenBank/DDBJ databases">
        <title>Human gut microbiome strain richness.</title>
        <authorList>
            <person name="Chen-Liaw A."/>
        </authorList>
    </citation>
    <scope>NUCLEOTIDE SEQUENCE</scope>
    <source>
        <strain evidence="3">B1_m1001713B170214d0_201011</strain>
    </source>
</reference>
<sequence length="303" mass="32912">MKFTEILSFLQSDGLLHDISIVGNPNIVLDSLNLCDRFTEKTSILTYATSGAYGELVINSSHIKAMIISADDIKTYKQIIEERKGVLLISSDPELDFYRIHEYLYNKTNFYNKFDFQTQIGSNCNIDKSSVIEKGVIIGNNVKIGPLTVIKKGSIIDDNTTIGCNTVIGSEGFQLITANNLPPMHITHVGKCHICSNVYIGDNTCVCNSLFDGETYIGSGAKIDNLVHIAHNLYVGKNAVITANVIACGSARIEEDAWIAPNVSILNRVTIGKGSKVGLGSVVTRDVAPGSVVYGNPAKNHKK</sequence>
<dbReference type="GO" id="GO:0016740">
    <property type="term" value="F:transferase activity"/>
    <property type="evidence" value="ECO:0007669"/>
    <property type="project" value="UniProtKB-KW"/>
</dbReference>
<evidence type="ECO:0000256" key="1">
    <source>
        <dbReference type="ARBA" id="ARBA00022679"/>
    </source>
</evidence>
<keyword evidence="2" id="KW-0677">Repeat</keyword>
<dbReference type="Pfam" id="PF00132">
    <property type="entry name" value="Hexapep"/>
    <property type="match status" value="2"/>
</dbReference>
<dbReference type="InterPro" id="IPR001451">
    <property type="entry name" value="Hexapep"/>
</dbReference>
<evidence type="ECO:0000256" key="2">
    <source>
        <dbReference type="ARBA" id="ARBA00022737"/>
    </source>
</evidence>
<keyword evidence="1" id="KW-0808">Transferase</keyword>
<dbReference type="SUPFAM" id="SSF51161">
    <property type="entry name" value="Trimeric LpxA-like enzymes"/>
    <property type="match status" value="1"/>
</dbReference>
<protein>
    <submittedName>
        <fullName evidence="3">DapH/DapD/GlmU-related protein</fullName>
    </submittedName>
</protein>
<organism evidence="3 4">
    <name type="scientific">Clostridium symbiosum</name>
    <name type="common">Bacteroides symbiosus</name>
    <dbReference type="NCBI Taxonomy" id="1512"/>
    <lineage>
        <taxon>Bacteria</taxon>
        <taxon>Bacillati</taxon>
        <taxon>Bacillota</taxon>
        <taxon>Clostridia</taxon>
        <taxon>Lachnospirales</taxon>
        <taxon>Lachnospiraceae</taxon>
        <taxon>Otoolea</taxon>
    </lineage>
</organism>
<proteinExistence type="predicted"/>